<dbReference type="InterPro" id="IPR005174">
    <property type="entry name" value="KIB1-4_b-propeller"/>
</dbReference>
<evidence type="ECO:0000313" key="3">
    <source>
        <dbReference type="EMBL" id="KAF9592769.1"/>
    </source>
</evidence>
<dbReference type="InterPro" id="IPR001810">
    <property type="entry name" value="F-box_dom"/>
</dbReference>
<evidence type="ECO:0000259" key="1">
    <source>
        <dbReference type="Pfam" id="PF00646"/>
    </source>
</evidence>
<dbReference type="PANTHER" id="PTHR44259">
    <property type="entry name" value="OS07G0183000 PROTEIN-RELATED"/>
    <property type="match status" value="1"/>
</dbReference>
<gene>
    <name evidence="3" type="ORF">IFM89_017339</name>
</gene>
<reference evidence="3 4" key="1">
    <citation type="submission" date="2020-10" db="EMBL/GenBank/DDBJ databases">
        <title>The Coptis chinensis genome and diversification of protoberbering-type alkaloids.</title>
        <authorList>
            <person name="Wang B."/>
            <person name="Shu S."/>
            <person name="Song C."/>
            <person name="Liu Y."/>
        </authorList>
    </citation>
    <scope>NUCLEOTIDE SEQUENCE [LARGE SCALE GENOMIC DNA]</scope>
    <source>
        <strain evidence="3">HL-2020</strain>
        <tissue evidence="3">Leaf</tissue>
    </source>
</reference>
<dbReference type="Proteomes" id="UP000631114">
    <property type="component" value="Unassembled WGS sequence"/>
</dbReference>
<feature type="domain" description="KIB1-4 beta-propeller" evidence="2">
    <location>
        <begin position="78"/>
        <end position="254"/>
    </location>
</feature>
<evidence type="ECO:0008006" key="5">
    <source>
        <dbReference type="Google" id="ProtNLM"/>
    </source>
</evidence>
<proteinExistence type="predicted"/>
<dbReference type="PANTHER" id="PTHR44259:SF114">
    <property type="entry name" value="OS06G0707300 PROTEIN"/>
    <property type="match status" value="1"/>
</dbReference>
<dbReference type="AlphaFoldDB" id="A0A835H4J4"/>
<dbReference type="OrthoDB" id="1519185at2759"/>
<dbReference type="InterPro" id="IPR036047">
    <property type="entry name" value="F-box-like_dom_sf"/>
</dbReference>
<evidence type="ECO:0000313" key="4">
    <source>
        <dbReference type="Proteomes" id="UP000631114"/>
    </source>
</evidence>
<evidence type="ECO:0000259" key="2">
    <source>
        <dbReference type="Pfam" id="PF03478"/>
    </source>
</evidence>
<accession>A0A835H4J4</accession>
<protein>
    <recommendedName>
        <fullName evidence="5">F-box protein</fullName>
    </recommendedName>
</protein>
<dbReference type="Pfam" id="PF03478">
    <property type="entry name" value="Beta-prop_KIB1-4"/>
    <property type="match status" value="1"/>
</dbReference>
<dbReference type="Gene3D" id="1.20.1280.50">
    <property type="match status" value="1"/>
</dbReference>
<name>A0A835H4J4_9MAGN</name>
<dbReference type="EMBL" id="JADFTS010000008">
    <property type="protein sequence ID" value="KAF9592769.1"/>
    <property type="molecule type" value="Genomic_DNA"/>
</dbReference>
<feature type="domain" description="F-box" evidence="1">
    <location>
        <begin position="13"/>
        <end position="44"/>
    </location>
</feature>
<dbReference type="Pfam" id="PF00646">
    <property type="entry name" value="F-box"/>
    <property type="match status" value="1"/>
</dbReference>
<keyword evidence="4" id="KW-1185">Reference proteome</keyword>
<dbReference type="SUPFAM" id="SSF81383">
    <property type="entry name" value="F-box domain"/>
    <property type="match status" value="1"/>
</dbReference>
<organism evidence="3 4">
    <name type="scientific">Coptis chinensis</name>
    <dbReference type="NCBI Taxonomy" id="261450"/>
    <lineage>
        <taxon>Eukaryota</taxon>
        <taxon>Viridiplantae</taxon>
        <taxon>Streptophyta</taxon>
        <taxon>Embryophyta</taxon>
        <taxon>Tracheophyta</taxon>
        <taxon>Spermatophyta</taxon>
        <taxon>Magnoliopsida</taxon>
        <taxon>Ranunculales</taxon>
        <taxon>Ranunculaceae</taxon>
        <taxon>Coptidoideae</taxon>
        <taxon>Coptis</taxon>
    </lineage>
</organism>
<dbReference type="InterPro" id="IPR050942">
    <property type="entry name" value="F-box_BR-signaling"/>
</dbReference>
<comment type="caution">
    <text evidence="3">The sequence shown here is derived from an EMBL/GenBank/DDBJ whole genome shotgun (WGS) entry which is preliminary data.</text>
</comment>
<sequence>MNNFSGWSELLGDLIDEIQKRLTLADLIRFGCVCSSWNSLSGSFLSHKGRLPWLIVPFFVDPNVGRETNCCSDGILGFFSILDGLTYKVEIPELLGRRICGTAFGWFITVHGNSEMQLLHPFTRKVVQLPALTKFPFAIGTRFSEEKGILLYLMQQGLDDTKNISECDSEYMRDINLYKAVTNSSQPTVVIAIPALYRQLYFCRPGKDNKWKRVVGKTVIYSDVTVYKEEFYAVRYTGEVDVIKGLDDADVSSDALLSGRERLGVLATCCFGKVRLVPMKVV</sequence>